<dbReference type="OrthoDB" id="1430750at2759"/>
<sequence>MPRDECIIVPFDRQMRAYGEVASLFAGACGRIDTDSKNIPINFDNWQKVPKSYKDDCFNTLKASESSAKRYCLLTMSRRYRNGKMNLWNNVYDTSLSREQLIAKVPDGIHKDQWSSFVDYHLREEYQSLDGLWVEVNCTLRLTRKKMDPMSMKRQ</sequence>
<comment type="caution">
    <text evidence="1">The sequence shown here is derived from an EMBL/GenBank/DDBJ whole genome shotgun (WGS) entry which is preliminary data.</text>
</comment>
<proteinExistence type="predicted"/>
<dbReference type="AlphaFoldDB" id="A0A371GG30"/>
<dbReference type="Proteomes" id="UP000257109">
    <property type="component" value="Unassembled WGS sequence"/>
</dbReference>
<name>A0A371GG30_MUCPR</name>
<accession>A0A371GG30</accession>
<dbReference type="STRING" id="157652.A0A371GG30"/>
<reference evidence="1" key="1">
    <citation type="submission" date="2018-05" db="EMBL/GenBank/DDBJ databases">
        <title>Draft genome of Mucuna pruriens seed.</title>
        <authorList>
            <person name="Nnadi N.E."/>
            <person name="Vos R."/>
            <person name="Hasami M.H."/>
            <person name="Devisetty U.K."/>
            <person name="Aguiy J.C."/>
        </authorList>
    </citation>
    <scope>NUCLEOTIDE SEQUENCE [LARGE SCALE GENOMIC DNA]</scope>
    <source>
        <strain evidence="1">JCA_2017</strain>
    </source>
</reference>
<dbReference type="PANTHER" id="PTHR33144">
    <property type="entry name" value="OS10G0409366 PROTEIN-RELATED"/>
    <property type="match status" value="1"/>
</dbReference>
<evidence type="ECO:0000313" key="2">
    <source>
        <dbReference type="Proteomes" id="UP000257109"/>
    </source>
</evidence>
<organism evidence="1 2">
    <name type="scientific">Mucuna pruriens</name>
    <name type="common">Velvet bean</name>
    <name type="synonym">Dolichos pruriens</name>
    <dbReference type="NCBI Taxonomy" id="157652"/>
    <lineage>
        <taxon>Eukaryota</taxon>
        <taxon>Viridiplantae</taxon>
        <taxon>Streptophyta</taxon>
        <taxon>Embryophyta</taxon>
        <taxon>Tracheophyta</taxon>
        <taxon>Spermatophyta</taxon>
        <taxon>Magnoliopsida</taxon>
        <taxon>eudicotyledons</taxon>
        <taxon>Gunneridae</taxon>
        <taxon>Pentapetalae</taxon>
        <taxon>rosids</taxon>
        <taxon>fabids</taxon>
        <taxon>Fabales</taxon>
        <taxon>Fabaceae</taxon>
        <taxon>Papilionoideae</taxon>
        <taxon>50 kb inversion clade</taxon>
        <taxon>NPAAA clade</taxon>
        <taxon>indigoferoid/millettioid clade</taxon>
        <taxon>Phaseoleae</taxon>
        <taxon>Mucuna</taxon>
    </lineage>
</organism>
<keyword evidence="2" id="KW-1185">Reference proteome</keyword>
<gene>
    <name evidence="1" type="ORF">CR513_28734</name>
</gene>
<evidence type="ECO:0000313" key="1">
    <source>
        <dbReference type="EMBL" id="RDX89529.1"/>
    </source>
</evidence>
<protein>
    <submittedName>
        <fullName evidence="1">Uncharacterized protein</fullName>
    </submittedName>
</protein>
<dbReference type="EMBL" id="QJKJ01005644">
    <property type="protein sequence ID" value="RDX89529.1"/>
    <property type="molecule type" value="Genomic_DNA"/>
</dbReference>
<dbReference type="PANTHER" id="PTHR33144:SF48">
    <property type="entry name" value="PLANT TRANSPOSASE (PTTA_EN_SPM FAMILY)"/>
    <property type="match status" value="1"/>
</dbReference>
<feature type="non-terminal residue" evidence="1">
    <location>
        <position position="1"/>
    </location>
</feature>
<feature type="non-terminal residue" evidence="1">
    <location>
        <position position="155"/>
    </location>
</feature>